<evidence type="ECO:0000313" key="2">
    <source>
        <dbReference type="EMBL" id="SEL70746.1"/>
    </source>
</evidence>
<protein>
    <recommendedName>
        <fullName evidence="4">Secreted protein</fullName>
    </recommendedName>
</protein>
<keyword evidence="3" id="KW-1185">Reference proteome</keyword>
<organism evidence="2 3">
    <name type="scientific">Rhodococcus maanshanensis</name>
    <dbReference type="NCBI Taxonomy" id="183556"/>
    <lineage>
        <taxon>Bacteria</taxon>
        <taxon>Bacillati</taxon>
        <taxon>Actinomycetota</taxon>
        <taxon>Actinomycetes</taxon>
        <taxon>Mycobacteriales</taxon>
        <taxon>Nocardiaceae</taxon>
        <taxon>Rhodococcus</taxon>
    </lineage>
</organism>
<dbReference type="EMBL" id="FOAW01000013">
    <property type="protein sequence ID" value="SEL70746.1"/>
    <property type="molecule type" value="Genomic_DNA"/>
</dbReference>
<name>A0A1H7SEZ1_9NOCA</name>
<proteinExistence type="predicted"/>
<dbReference type="Proteomes" id="UP000198677">
    <property type="component" value="Unassembled WGS sequence"/>
</dbReference>
<reference evidence="3" key="1">
    <citation type="submission" date="2016-10" db="EMBL/GenBank/DDBJ databases">
        <authorList>
            <person name="Varghese N."/>
            <person name="Submissions S."/>
        </authorList>
    </citation>
    <scope>NUCLEOTIDE SEQUENCE [LARGE SCALE GENOMIC DNA]</scope>
    <source>
        <strain evidence="3">DSM 44675</strain>
    </source>
</reference>
<evidence type="ECO:0000313" key="3">
    <source>
        <dbReference type="Proteomes" id="UP000198677"/>
    </source>
</evidence>
<evidence type="ECO:0000256" key="1">
    <source>
        <dbReference type="SAM" id="SignalP"/>
    </source>
</evidence>
<evidence type="ECO:0008006" key="4">
    <source>
        <dbReference type="Google" id="ProtNLM"/>
    </source>
</evidence>
<accession>A0A1H7SEZ1</accession>
<gene>
    <name evidence="2" type="ORF">SAMN05444583_11347</name>
</gene>
<feature type="signal peptide" evidence="1">
    <location>
        <begin position="1"/>
        <end position="30"/>
    </location>
</feature>
<keyword evidence="1" id="KW-0732">Signal</keyword>
<dbReference type="AlphaFoldDB" id="A0A1H7SEZ1"/>
<feature type="chain" id="PRO_5011737619" description="Secreted protein" evidence="1">
    <location>
        <begin position="31"/>
        <end position="227"/>
    </location>
</feature>
<sequence>MNDSRKMRGRIAASVACVGALLALPGQTQAAPVPVDDIAAVHMALRSAAMPISTRTAESVATTIERAASGTPRYNYFPRSVHLVEGSAQPFLYDTTAAGCLPPGFGEDNDSVGIAQAIAGPAVDTNLPVPAIAPGQVNVFFSAMNTAMSSPRQGDHLEVAWLNLNTMQSGRAPMFQERPADYIVTLSNTLQTGTGTVVFVVFGSVLDNTSWGLPPCDFAPVVGVVRA</sequence>